<proteinExistence type="predicted"/>
<dbReference type="Proteomes" id="UP000383932">
    <property type="component" value="Unassembled WGS sequence"/>
</dbReference>
<gene>
    <name evidence="2" type="ORF">CTheo_1356</name>
</gene>
<protein>
    <submittedName>
        <fullName evidence="2">Condensation domain containing protein</fullName>
    </submittedName>
</protein>
<evidence type="ECO:0000256" key="1">
    <source>
        <dbReference type="SAM" id="SignalP"/>
    </source>
</evidence>
<organism evidence="2 3">
    <name type="scientific">Ceratobasidium theobromae</name>
    <dbReference type="NCBI Taxonomy" id="1582974"/>
    <lineage>
        <taxon>Eukaryota</taxon>
        <taxon>Fungi</taxon>
        <taxon>Dikarya</taxon>
        <taxon>Basidiomycota</taxon>
        <taxon>Agaricomycotina</taxon>
        <taxon>Agaricomycetes</taxon>
        <taxon>Cantharellales</taxon>
        <taxon>Ceratobasidiaceae</taxon>
        <taxon>Ceratobasidium</taxon>
    </lineage>
</organism>
<evidence type="ECO:0000313" key="3">
    <source>
        <dbReference type="Proteomes" id="UP000383932"/>
    </source>
</evidence>
<name>A0A5N5QUD4_9AGAM</name>
<reference evidence="2 3" key="1">
    <citation type="journal article" date="2019" name="Fungal Biol. Biotechnol.">
        <title>Draft genome sequence of fastidious pathogen Ceratobasidium theobromae, which causes vascular-streak dieback in Theobroma cacao.</title>
        <authorList>
            <person name="Ali S.S."/>
            <person name="Asman A."/>
            <person name="Shao J."/>
            <person name="Firmansyah A.P."/>
            <person name="Susilo A.W."/>
            <person name="Rosmana A."/>
            <person name="McMahon P."/>
            <person name="Junaid M."/>
            <person name="Guest D."/>
            <person name="Kheng T.Y."/>
            <person name="Meinhardt L.W."/>
            <person name="Bailey B.A."/>
        </authorList>
    </citation>
    <scope>NUCLEOTIDE SEQUENCE [LARGE SCALE GENOMIC DNA]</scope>
    <source>
        <strain evidence="2 3">CT2</strain>
    </source>
</reference>
<comment type="caution">
    <text evidence="2">The sequence shown here is derived from an EMBL/GenBank/DDBJ whole genome shotgun (WGS) entry which is preliminary data.</text>
</comment>
<keyword evidence="1" id="KW-0732">Signal</keyword>
<dbReference type="OrthoDB" id="416786at2759"/>
<accession>A0A5N5QUD4</accession>
<keyword evidence="3" id="KW-1185">Reference proteome</keyword>
<sequence>MSRRSFFVLHLWELGLKTLIGALFLFQPDTSTRHIGQLHIWDSLERADKDETKTQYGLNVELNQTATGFTIRASYSAASPSEFDGCTWLGIQIKFRDLLIEFTKIPASSLTSMAKQVCIKLSTADVRSATPADVAAIIAGNFRRPPALVPTPTHSPQSLLDDQVGFVVRAHQVLPASFRESIEAFLPTTPSMDYMLSSRAVDRDSNTLSRSKFPHPLIRLDCTIEVLVIAGEEKVGFEQIGRIVKHTLANSPLFRGGPASNVTYMHGKDGSYLVLEMYHVIYGE</sequence>
<feature type="chain" id="PRO_5024386739" evidence="1">
    <location>
        <begin position="23"/>
        <end position="284"/>
    </location>
</feature>
<dbReference type="AlphaFoldDB" id="A0A5N5QUD4"/>
<evidence type="ECO:0000313" key="2">
    <source>
        <dbReference type="EMBL" id="KAB5595278.1"/>
    </source>
</evidence>
<feature type="signal peptide" evidence="1">
    <location>
        <begin position="1"/>
        <end position="22"/>
    </location>
</feature>
<dbReference type="EMBL" id="SSOP01000011">
    <property type="protein sequence ID" value="KAB5595278.1"/>
    <property type="molecule type" value="Genomic_DNA"/>
</dbReference>